<dbReference type="GO" id="GO:0004672">
    <property type="term" value="F:protein kinase activity"/>
    <property type="evidence" value="ECO:0007669"/>
    <property type="project" value="InterPro"/>
</dbReference>
<dbReference type="InterPro" id="IPR017441">
    <property type="entry name" value="Protein_kinase_ATP_BS"/>
</dbReference>
<feature type="region of interest" description="Disordered" evidence="8">
    <location>
        <begin position="510"/>
        <end position="663"/>
    </location>
</feature>
<dbReference type="EMBL" id="FN649736">
    <property type="protein sequence ID" value="CBJ29530.1"/>
    <property type="molecule type" value="Genomic_DNA"/>
</dbReference>
<accession>D7FKY7</accession>
<dbReference type="GO" id="GO:0017148">
    <property type="term" value="P:negative regulation of translation"/>
    <property type="evidence" value="ECO:0007669"/>
    <property type="project" value="UniProtKB-KW"/>
</dbReference>
<feature type="compositionally biased region" description="Basic and acidic residues" evidence="8">
    <location>
        <begin position="378"/>
        <end position="389"/>
    </location>
</feature>
<comment type="similarity">
    <text evidence="6">Belongs to the protein kinase superfamily. Ser/Thr protein kinase family. GCN2 subfamily.</text>
</comment>
<evidence type="ECO:0000256" key="1">
    <source>
        <dbReference type="ARBA" id="ARBA00022679"/>
    </source>
</evidence>
<dbReference type="Pfam" id="PF00069">
    <property type="entry name" value="Pkinase"/>
    <property type="match status" value="1"/>
</dbReference>
<evidence type="ECO:0000256" key="6">
    <source>
        <dbReference type="ARBA" id="ARBA00037982"/>
    </source>
</evidence>
<feature type="compositionally biased region" description="Low complexity" evidence="8">
    <location>
        <begin position="476"/>
        <end position="485"/>
    </location>
</feature>
<dbReference type="EMBL" id="FN648070">
    <property type="protein sequence ID" value="CBJ29530.1"/>
    <property type="molecule type" value="Genomic_DNA"/>
</dbReference>
<feature type="compositionally biased region" description="Acidic residues" evidence="8">
    <location>
        <begin position="597"/>
        <end position="606"/>
    </location>
</feature>
<feature type="compositionally biased region" description="Basic and acidic residues" evidence="8">
    <location>
        <begin position="1325"/>
        <end position="1341"/>
    </location>
</feature>
<dbReference type="OMA" id="HWTRERE"/>
<keyword evidence="11" id="KW-1185">Reference proteome</keyword>
<feature type="compositionally biased region" description="Gly residues" evidence="8">
    <location>
        <begin position="451"/>
        <end position="471"/>
    </location>
</feature>
<feature type="region of interest" description="Disordered" evidence="8">
    <location>
        <begin position="1"/>
        <end position="124"/>
    </location>
</feature>
<proteinExistence type="inferred from homology"/>
<dbReference type="Gene3D" id="1.10.510.10">
    <property type="entry name" value="Transferase(Phosphotransferase) domain 1"/>
    <property type="match status" value="1"/>
</dbReference>
<sequence length="1403" mass="139969">MPRRTSSRLRGGAAPAASAAAAGESDGEGSSGGGDGGCPFPPSPGKRKARSPVEEDHGQLAAGLANPHPLRSPSFQSPKKRVQGIGDRFSAAPFDKENDLHLSSGSGSGMSLGGGMFSAPLSADGGAAGAFRLSAFSAFSQHASPRLKIEQSRGGGGRRRGRGEESAAEPLQPTAAEAGADAPSTPRVPSAGPAGKDSSMLPFLLAPASVTSSPDLRRKGRYSFRSGAGCAAGGRRAATIAAAAAAATSSSAESMSAASPTEVNSGGGGPAGSYRRAVGGGRLGAGGGGGGDTMSDHSPRRSPVHCLTESLQKWDPGSRYASPADDNNNSNNNIEERGAGAGGDGDEGSCAAAGGGGAATGVAGATTKEVGASWNGQELRRTLQKERMGRGRRRRHSITSAQDMYPQARFGDHSPISPASSAASIALEGFDASPPASAGRPWRSSPRRVEGGGGGVGGGVGGGAGSGGGSGRRASDSGSSGSGSCRRGDGAGAGDEAVGSAHHFGIVRMEGSWSDDDTGPSGTVMKLAFSPRKITADARTPTTGGKGLTSPPFSVESPTPFSKSGDSSASTEGTAEESRHPASPEQPSLGSMRDLMDEGTDDEEEGGGGGTRGGGGDGDSRATLVRRRRRRPRPEVALRTLEMPDAMDTEGGPPAATTAAAAGAGSNSATAAAASKSTPNPLVSPAAFAGKHLGGGGGGAGFGSGCMTARRPWEGPAPLEGSSICTQGTPGTAAAVVAASSSVTTADDSWIRDRGGKGKGRGDWGVCSTSSGFGAAAEDAQQDVSGGEGNSSGMMTTLGLSGLSGLADTSGASEASTSFVKSRPIPDQSAFTSSRFTKVGAHSPLVGSSGGGPAPAGPAAPVCLTPRKSIMRCPPTPQRTPTWESEDSLLLEGAGSGGGRAPRGGGISAGGLLSSSRSCLLQSKLLASSSSDDGIVDAGGGGTGVAAIDVVLANASSSSSSSPGGAAARRSSPRLEAAAAAAVDGGGPAAAAAASGSGGRYDGNSSSSSSSFGGASGRGGRGRGGRERLSTGGTNTGGRGGGSRFASVAEPAPAVDAAASSGGGGVVVGAGAVATATDSTLGFKHDFVQMGPIGEGGFSVVWKVRAKGTGRLYAIKRSKREFRGRRDRDRCLLEAKALQRLGQHPGVLRFERAWQEEGHFCLQTELCELGTLKDFLERLPSRREIPEPAVWQVLQDIGQALSHVHAMGLVHLDVKPSNLLIGDEGGRLKLADFGMATAYGEGLEGIGDGQEGDTLYMAKELLSSTARLPSADMFSLGLTVYELATRIELPGDGEDWHAMRDGRAVGLPSSRSRDLGDVLRQLMHPDPRQRPTADALCEHPRVANVTDGGASGKDKKNAVGGKPVAPGAGAAAAAAATARQERDDYVETAACHLWPLSFSQPGG</sequence>
<feature type="compositionally biased region" description="Gly residues" evidence="8">
    <location>
        <begin position="1034"/>
        <end position="1043"/>
    </location>
</feature>
<dbReference type="InterPro" id="IPR011009">
    <property type="entry name" value="Kinase-like_dom_sf"/>
</dbReference>
<feature type="compositionally biased region" description="Gly residues" evidence="8">
    <location>
        <begin position="894"/>
        <end position="908"/>
    </location>
</feature>
<feature type="compositionally biased region" description="Gly residues" evidence="8">
    <location>
        <begin position="607"/>
        <end position="617"/>
    </location>
</feature>
<gene>
    <name evidence="10" type="primary">myt</name>
    <name evidence="10" type="ORF">Esi_0150_0021</name>
</gene>
<dbReference type="GO" id="GO:0005524">
    <property type="term" value="F:ATP binding"/>
    <property type="evidence" value="ECO:0007669"/>
    <property type="project" value="UniProtKB-UniRule"/>
</dbReference>
<dbReference type="STRING" id="2880.D7FKY7"/>
<keyword evidence="2 7" id="KW-0547">Nucleotide-binding</keyword>
<keyword evidence="3 10" id="KW-0418">Kinase</keyword>
<protein>
    <submittedName>
        <fullName evidence="10">Kinase myt 1</fullName>
    </submittedName>
</protein>
<feature type="region of interest" description="Disordered" evidence="8">
    <location>
        <begin position="142"/>
        <end position="497"/>
    </location>
</feature>
<feature type="compositionally biased region" description="Low complexity" evidence="8">
    <location>
        <begin position="1002"/>
        <end position="1013"/>
    </location>
</feature>
<feature type="compositionally biased region" description="Low complexity" evidence="8">
    <location>
        <begin position="360"/>
        <end position="372"/>
    </location>
</feature>
<dbReference type="InterPro" id="IPR000719">
    <property type="entry name" value="Prot_kinase_dom"/>
</dbReference>
<evidence type="ECO:0000256" key="4">
    <source>
        <dbReference type="ARBA" id="ARBA00022840"/>
    </source>
</evidence>
<dbReference type="Proteomes" id="UP000002630">
    <property type="component" value="Linkage Group LG11"/>
</dbReference>
<feature type="region of interest" description="Disordered" evidence="8">
    <location>
        <begin position="873"/>
        <end position="908"/>
    </location>
</feature>
<dbReference type="SUPFAM" id="SSF56112">
    <property type="entry name" value="Protein kinase-like (PK-like)"/>
    <property type="match status" value="1"/>
</dbReference>
<dbReference type="PROSITE" id="PS00108">
    <property type="entry name" value="PROTEIN_KINASE_ST"/>
    <property type="match status" value="1"/>
</dbReference>
<feature type="region of interest" description="Disordered" evidence="8">
    <location>
        <begin position="1325"/>
        <end position="1370"/>
    </location>
</feature>
<organism evidence="10 11">
    <name type="scientific">Ectocarpus siliculosus</name>
    <name type="common">Brown alga</name>
    <name type="synonym">Conferva siliculosa</name>
    <dbReference type="NCBI Taxonomy" id="2880"/>
    <lineage>
        <taxon>Eukaryota</taxon>
        <taxon>Sar</taxon>
        <taxon>Stramenopiles</taxon>
        <taxon>Ochrophyta</taxon>
        <taxon>PX clade</taxon>
        <taxon>Phaeophyceae</taxon>
        <taxon>Ectocarpales</taxon>
        <taxon>Ectocarpaceae</taxon>
        <taxon>Ectocarpus</taxon>
    </lineage>
</organism>
<evidence type="ECO:0000313" key="11">
    <source>
        <dbReference type="Proteomes" id="UP000002630"/>
    </source>
</evidence>
<feature type="region of interest" description="Disordered" evidence="8">
    <location>
        <begin position="986"/>
        <end position="1048"/>
    </location>
</feature>
<keyword evidence="4 7" id="KW-0067">ATP-binding</keyword>
<feature type="compositionally biased region" description="Low complexity" evidence="8">
    <location>
        <begin position="11"/>
        <end position="24"/>
    </location>
</feature>
<keyword evidence="5" id="KW-0652">Protein synthesis inhibitor</keyword>
<feature type="compositionally biased region" description="Low complexity" evidence="8">
    <location>
        <begin position="1358"/>
        <end position="1370"/>
    </location>
</feature>
<evidence type="ECO:0000256" key="7">
    <source>
        <dbReference type="PROSITE-ProRule" id="PRU10141"/>
    </source>
</evidence>
<reference evidence="10 11" key="1">
    <citation type="journal article" date="2010" name="Nature">
        <title>The Ectocarpus genome and the independent evolution of multicellularity in brown algae.</title>
        <authorList>
            <person name="Cock J.M."/>
            <person name="Sterck L."/>
            <person name="Rouze P."/>
            <person name="Scornet D."/>
            <person name="Allen A.E."/>
            <person name="Amoutzias G."/>
            <person name="Anthouard V."/>
            <person name="Artiguenave F."/>
            <person name="Aury J.M."/>
            <person name="Badger J.H."/>
            <person name="Beszteri B."/>
            <person name="Billiau K."/>
            <person name="Bonnet E."/>
            <person name="Bothwell J.H."/>
            <person name="Bowler C."/>
            <person name="Boyen C."/>
            <person name="Brownlee C."/>
            <person name="Carrano C.J."/>
            <person name="Charrier B."/>
            <person name="Cho G.Y."/>
            <person name="Coelho S.M."/>
            <person name="Collen J."/>
            <person name="Corre E."/>
            <person name="Da Silva C."/>
            <person name="Delage L."/>
            <person name="Delaroque N."/>
            <person name="Dittami S.M."/>
            <person name="Doulbeau S."/>
            <person name="Elias M."/>
            <person name="Farnham G."/>
            <person name="Gachon C.M."/>
            <person name="Gschloessl B."/>
            <person name="Heesch S."/>
            <person name="Jabbari K."/>
            <person name="Jubin C."/>
            <person name="Kawai H."/>
            <person name="Kimura K."/>
            <person name="Kloareg B."/>
            <person name="Kupper F.C."/>
            <person name="Lang D."/>
            <person name="Le Bail A."/>
            <person name="Leblanc C."/>
            <person name="Lerouge P."/>
            <person name="Lohr M."/>
            <person name="Lopez P.J."/>
            <person name="Martens C."/>
            <person name="Maumus F."/>
            <person name="Michel G."/>
            <person name="Miranda-Saavedra D."/>
            <person name="Morales J."/>
            <person name="Moreau H."/>
            <person name="Motomura T."/>
            <person name="Nagasato C."/>
            <person name="Napoli C.A."/>
            <person name="Nelson D.R."/>
            <person name="Nyvall-Collen P."/>
            <person name="Peters A.F."/>
            <person name="Pommier C."/>
            <person name="Potin P."/>
            <person name="Poulain J."/>
            <person name="Quesneville H."/>
            <person name="Read B."/>
            <person name="Rensing S.A."/>
            <person name="Ritter A."/>
            <person name="Rousvoal S."/>
            <person name="Samanta M."/>
            <person name="Samson G."/>
            <person name="Schroeder D.C."/>
            <person name="Segurens B."/>
            <person name="Strittmatter M."/>
            <person name="Tonon T."/>
            <person name="Tregear J.W."/>
            <person name="Valentin K."/>
            <person name="von Dassow P."/>
            <person name="Yamagishi T."/>
            <person name="Van de Peer Y."/>
            <person name="Wincker P."/>
        </authorList>
    </citation>
    <scope>NUCLEOTIDE SEQUENCE [LARGE SCALE GENOMIC DNA]</scope>
    <source>
        <strain evidence="11">Ec32 / CCAP1310/4</strain>
    </source>
</reference>
<dbReference type="GO" id="GO:0005737">
    <property type="term" value="C:cytoplasm"/>
    <property type="evidence" value="ECO:0007669"/>
    <property type="project" value="TreeGrafter"/>
</dbReference>
<evidence type="ECO:0000256" key="2">
    <source>
        <dbReference type="ARBA" id="ARBA00022741"/>
    </source>
</evidence>
<feature type="compositionally biased region" description="Low complexity" evidence="8">
    <location>
        <begin position="986"/>
        <end position="995"/>
    </location>
</feature>
<dbReference type="SMART" id="SM00220">
    <property type="entry name" value="S_TKc"/>
    <property type="match status" value="1"/>
</dbReference>
<dbReference type="PANTHER" id="PTHR11042">
    <property type="entry name" value="EUKARYOTIC TRANSLATION INITIATION FACTOR 2-ALPHA KINASE EIF2-ALPHA KINASE -RELATED"/>
    <property type="match status" value="1"/>
</dbReference>
<dbReference type="InterPro" id="IPR008271">
    <property type="entry name" value="Ser/Thr_kinase_AS"/>
</dbReference>
<dbReference type="PROSITE" id="PS00107">
    <property type="entry name" value="PROTEIN_KINASE_ATP"/>
    <property type="match status" value="1"/>
</dbReference>
<evidence type="ECO:0000259" key="9">
    <source>
        <dbReference type="PROSITE" id="PS50011"/>
    </source>
</evidence>
<evidence type="ECO:0000256" key="8">
    <source>
        <dbReference type="SAM" id="MobiDB-lite"/>
    </source>
</evidence>
<feature type="domain" description="Protein kinase" evidence="9">
    <location>
        <begin position="1087"/>
        <end position="1342"/>
    </location>
</feature>
<feature type="binding site" evidence="7">
    <location>
        <position position="1116"/>
    </location>
    <ligand>
        <name>ATP</name>
        <dbReference type="ChEBI" id="CHEBI:30616"/>
    </ligand>
</feature>
<dbReference type="OrthoDB" id="5337378at2759"/>
<dbReference type="GO" id="GO:0005634">
    <property type="term" value="C:nucleus"/>
    <property type="evidence" value="ECO:0007669"/>
    <property type="project" value="TreeGrafter"/>
</dbReference>
<dbReference type="Gene3D" id="3.30.200.20">
    <property type="entry name" value="Phosphorylase Kinase, domain 1"/>
    <property type="match status" value="1"/>
</dbReference>
<feature type="compositionally biased region" description="Gly residues" evidence="8">
    <location>
        <begin position="278"/>
        <end position="292"/>
    </location>
</feature>
<dbReference type="PROSITE" id="PS50011">
    <property type="entry name" value="PROTEIN_KINASE_DOM"/>
    <property type="match status" value="1"/>
</dbReference>
<feature type="compositionally biased region" description="Low complexity" evidence="8">
    <location>
        <begin position="414"/>
        <end position="426"/>
    </location>
</feature>
<feature type="compositionally biased region" description="Polar residues" evidence="8">
    <location>
        <begin position="556"/>
        <end position="566"/>
    </location>
</feature>
<evidence type="ECO:0000256" key="5">
    <source>
        <dbReference type="ARBA" id="ARBA00023193"/>
    </source>
</evidence>
<evidence type="ECO:0000256" key="3">
    <source>
        <dbReference type="ARBA" id="ARBA00022777"/>
    </source>
</evidence>
<dbReference type="InParanoid" id="D7FKY7"/>
<dbReference type="eggNOG" id="KOG0601">
    <property type="taxonomic scope" value="Eukaryota"/>
</dbReference>
<dbReference type="InterPro" id="IPR050339">
    <property type="entry name" value="CC_SR_Kinase"/>
</dbReference>
<name>D7FKY7_ECTSI</name>
<keyword evidence="1" id="KW-0808">Transferase</keyword>
<feature type="compositionally biased region" description="Low complexity" evidence="8">
    <location>
        <begin position="651"/>
        <end position="663"/>
    </location>
</feature>
<feature type="compositionally biased region" description="Gly residues" evidence="8">
    <location>
        <begin position="106"/>
        <end position="116"/>
    </location>
</feature>
<evidence type="ECO:0000313" key="10">
    <source>
        <dbReference type="EMBL" id="CBJ29530.1"/>
    </source>
</evidence>
<dbReference type="PANTHER" id="PTHR11042:SF190">
    <property type="entry name" value="MITOSIS INHIBITOR PROTEIN KINASE MIK1"/>
    <property type="match status" value="1"/>
</dbReference>
<feature type="compositionally biased region" description="Low complexity" evidence="8">
    <location>
        <begin position="226"/>
        <end position="259"/>
    </location>
</feature>